<dbReference type="Gene3D" id="1.10.8.100">
    <property type="entry name" value="Ribosomal RNA adenine dimethylase-like, domain 2"/>
    <property type="match status" value="1"/>
</dbReference>
<evidence type="ECO:0000313" key="12">
    <source>
        <dbReference type="Proteomes" id="UP000292818"/>
    </source>
</evidence>
<comment type="function">
    <text evidence="8">Specifically dimethylates two adjacent adenosines (A1518 and A1519) in the loop of a conserved hairpin near the 3'-end of 16S rRNA in the 30S particle. May play a critical role in biogenesis of 30S subunits.</text>
</comment>
<feature type="binding site" evidence="8 9">
    <location>
        <position position="136"/>
    </location>
    <ligand>
        <name>S-adenosyl-L-methionine</name>
        <dbReference type="ChEBI" id="CHEBI:59789"/>
    </ligand>
</feature>
<dbReference type="FunFam" id="1.10.8.100:FF:000001">
    <property type="entry name" value="Ribosomal RNA small subunit methyltransferase A"/>
    <property type="match status" value="1"/>
</dbReference>
<evidence type="ECO:0000256" key="1">
    <source>
        <dbReference type="ARBA" id="ARBA00022490"/>
    </source>
</evidence>
<dbReference type="InterPro" id="IPR029063">
    <property type="entry name" value="SAM-dependent_MTases_sf"/>
</dbReference>
<dbReference type="InterPro" id="IPR001737">
    <property type="entry name" value="KsgA/Erm"/>
</dbReference>
<feature type="binding site" evidence="8 9">
    <location>
        <position position="58"/>
    </location>
    <ligand>
        <name>S-adenosyl-L-methionine</name>
        <dbReference type="ChEBI" id="CHEBI:59789"/>
    </ligand>
</feature>
<comment type="caution">
    <text evidence="11">The sequence shown here is derived from an EMBL/GenBank/DDBJ whole genome shotgun (WGS) entry which is preliminary data.</text>
</comment>
<feature type="domain" description="Ribosomal RNA adenine methylase transferase N-terminal" evidence="10">
    <location>
        <begin position="38"/>
        <end position="223"/>
    </location>
</feature>
<evidence type="ECO:0000256" key="5">
    <source>
        <dbReference type="ARBA" id="ARBA00022691"/>
    </source>
</evidence>
<keyword evidence="5 8" id="KW-0949">S-adenosyl-L-methionine</keyword>
<evidence type="ECO:0000313" key="11">
    <source>
        <dbReference type="EMBL" id="RZM17182.1"/>
    </source>
</evidence>
<dbReference type="SMART" id="SM00650">
    <property type="entry name" value="rADc"/>
    <property type="match status" value="1"/>
</dbReference>
<dbReference type="EC" id="2.1.1.182" evidence="8"/>
<keyword evidence="3 8" id="KW-0489">Methyltransferase</keyword>
<dbReference type="PANTHER" id="PTHR11727">
    <property type="entry name" value="DIMETHYLADENOSINE TRANSFERASE"/>
    <property type="match status" value="1"/>
</dbReference>
<dbReference type="PANTHER" id="PTHR11727:SF7">
    <property type="entry name" value="DIMETHYLADENOSINE TRANSFERASE-RELATED"/>
    <property type="match status" value="1"/>
</dbReference>
<dbReference type="PROSITE" id="PS51689">
    <property type="entry name" value="SAM_RNA_A_N6_MT"/>
    <property type="match status" value="1"/>
</dbReference>
<feature type="binding site" evidence="8 9">
    <location>
        <position position="31"/>
    </location>
    <ligand>
        <name>S-adenosyl-L-methionine</name>
        <dbReference type="ChEBI" id="CHEBI:59789"/>
    </ligand>
</feature>
<keyword evidence="4 8" id="KW-0808">Transferase</keyword>
<dbReference type="AlphaFoldDB" id="A0A4Q7DX80"/>
<evidence type="ECO:0000256" key="3">
    <source>
        <dbReference type="ARBA" id="ARBA00022603"/>
    </source>
</evidence>
<evidence type="ECO:0000259" key="10">
    <source>
        <dbReference type="SMART" id="SM00650"/>
    </source>
</evidence>
<dbReference type="InterPro" id="IPR020596">
    <property type="entry name" value="rRNA_Ade_Mease_Trfase_CS"/>
</dbReference>
<dbReference type="GO" id="GO:0052908">
    <property type="term" value="F:16S rRNA (adenine(1518)-N(6)/adenine(1519)-N(6))-dimethyltransferase activity"/>
    <property type="evidence" value="ECO:0007669"/>
    <property type="project" value="UniProtKB-EC"/>
</dbReference>
<reference evidence="11 12" key="1">
    <citation type="submission" date="2019-01" db="EMBL/GenBank/DDBJ databases">
        <title>Colonization of the human gut by bovine bacteria present in Parmesan cheese.</title>
        <authorList>
            <person name="Lugli G.A."/>
            <person name="Milani C."/>
        </authorList>
    </citation>
    <scope>NUCLEOTIDE SEQUENCE [LARGE SCALE GENOMIC DNA]</scope>
    <source>
        <strain evidence="11 12">LDELB18P1</strain>
    </source>
</reference>
<feature type="binding site" evidence="8 9">
    <location>
        <position position="111"/>
    </location>
    <ligand>
        <name>S-adenosyl-L-methionine</name>
        <dbReference type="ChEBI" id="CHEBI:59789"/>
    </ligand>
</feature>
<organism evidence="11 12">
    <name type="scientific">Lactobacillus delbrueckii</name>
    <dbReference type="NCBI Taxonomy" id="1584"/>
    <lineage>
        <taxon>Bacteria</taxon>
        <taxon>Bacillati</taxon>
        <taxon>Bacillota</taxon>
        <taxon>Bacilli</taxon>
        <taxon>Lactobacillales</taxon>
        <taxon>Lactobacillaceae</taxon>
        <taxon>Lactobacillus</taxon>
    </lineage>
</organism>
<dbReference type="HAMAP" id="MF_00607">
    <property type="entry name" value="16SrRNA_methyltr_A"/>
    <property type="match status" value="1"/>
</dbReference>
<dbReference type="GO" id="GO:0005829">
    <property type="term" value="C:cytosol"/>
    <property type="evidence" value="ECO:0007669"/>
    <property type="project" value="TreeGrafter"/>
</dbReference>
<gene>
    <name evidence="8" type="primary">rsmA</name>
    <name evidence="8" type="synonym">ksgA</name>
    <name evidence="11" type="ORF">LDELB18P1_0283</name>
</gene>
<evidence type="ECO:0000256" key="6">
    <source>
        <dbReference type="ARBA" id="ARBA00022884"/>
    </source>
</evidence>
<keyword evidence="1 8" id="KW-0963">Cytoplasm</keyword>
<protein>
    <recommendedName>
        <fullName evidence="8">Ribosomal RNA small subunit methyltransferase A</fullName>
        <ecNumber evidence="8">2.1.1.182</ecNumber>
    </recommendedName>
    <alternativeName>
        <fullName evidence="8">16S rRNA (adenine(1518)-N(6)/adenine(1519)-N(6))-dimethyltransferase</fullName>
    </alternativeName>
    <alternativeName>
        <fullName evidence="8">16S rRNA dimethyladenosine transferase</fullName>
    </alternativeName>
    <alternativeName>
        <fullName evidence="8">16S rRNA dimethylase</fullName>
    </alternativeName>
    <alternativeName>
        <fullName evidence="8">S-adenosylmethionine-6-N', N'-adenosyl(rRNA) dimethyltransferase</fullName>
    </alternativeName>
</protein>
<feature type="binding site" evidence="8 9">
    <location>
        <position position="33"/>
    </location>
    <ligand>
        <name>S-adenosyl-L-methionine</name>
        <dbReference type="ChEBI" id="CHEBI:59789"/>
    </ligand>
</feature>
<dbReference type="EMBL" id="SETJ01000015">
    <property type="protein sequence ID" value="RZM17182.1"/>
    <property type="molecule type" value="Genomic_DNA"/>
</dbReference>
<sequence>MTNRIPIASPVRTAAIVNRYFVHAKKNLGQNFLVDLDAVQGIVRAAGIETGDQVVEVGPGIGSLTEQLLLAGGKVAAYEVDQSLPEILANELPEKVDGQDLDQRFKLIMKDVLKADFATDLAGFFDLSKPVKVVANLPYYITTPIIFNLLESSLDFTSLTLMMQKEVAERLAAQPGSSSKAYGPLSIAVQTQMSVDLALEVGHASFMPQPKVDSAVVVLTPLEKPADVGDRKQFNRVVKLCFAQRRKTLANNLKTLLPDKEDREKLLADLDLDPRQRPEQLAIRDFIRISQAIAEMNK</sequence>
<dbReference type="InterPro" id="IPR023165">
    <property type="entry name" value="rRNA_Ade_diMease-like_C"/>
</dbReference>
<dbReference type="Pfam" id="PF00398">
    <property type="entry name" value="RrnaAD"/>
    <property type="match status" value="1"/>
</dbReference>
<evidence type="ECO:0000256" key="8">
    <source>
        <dbReference type="HAMAP-Rule" id="MF_00607"/>
    </source>
</evidence>
<evidence type="ECO:0000256" key="7">
    <source>
        <dbReference type="ARBA" id="ARBA00049167"/>
    </source>
</evidence>
<dbReference type="InterPro" id="IPR011530">
    <property type="entry name" value="rRNA_adenine_dimethylase"/>
</dbReference>
<dbReference type="GO" id="GO:0003723">
    <property type="term" value="F:RNA binding"/>
    <property type="evidence" value="ECO:0007669"/>
    <property type="project" value="UniProtKB-UniRule"/>
</dbReference>
<name>A0A4Q7DX80_9LACO</name>
<evidence type="ECO:0000256" key="2">
    <source>
        <dbReference type="ARBA" id="ARBA00022552"/>
    </source>
</evidence>
<comment type="subcellular location">
    <subcellularLocation>
        <location evidence="8">Cytoplasm</location>
    </subcellularLocation>
</comment>
<dbReference type="RefSeq" id="WP_016395857.1">
    <property type="nucleotide sequence ID" value="NZ_BNIO01000005.1"/>
</dbReference>
<keyword evidence="6 8" id="KW-0694">RNA-binding</keyword>
<evidence type="ECO:0000256" key="4">
    <source>
        <dbReference type="ARBA" id="ARBA00022679"/>
    </source>
</evidence>
<comment type="similarity">
    <text evidence="8">Belongs to the class I-like SAM-binding methyltransferase superfamily. rRNA adenine N(6)-methyltransferase family. RsmA subfamily.</text>
</comment>
<dbReference type="PROSITE" id="PS01131">
    <property type="entry name" value="RRNA_A_DIMETH"/>
    <property type="match status" value="1"/>
</dbReference>
<dbReference type="Proteomes" id="UP000292818">
    <property type="component" value="Unassembled WGS sequence"/>
</dbReference>
<keyword evidence="2 8" id="KW-0698">rRNA processing</keyword>
<accession>A0A4Q7DX80</accession>
<dbReference type="NCBIfam" id="TIGR00755">
    <property type="entry name" value="ksgA"/>
    <property type="match status" value="1"/>
</dbReference>
<dbReference type="SUPFAM" id="SSF53335">
    <property type="entry name" value="S-adenosyl-L-methionine-dependent methyltransferases"/>
    <property type="match status" value="1"/>
</dbReference>
<dbReference type="FunFam" id="3.40.50.150:FF:000023">
    <property type="entry name" value="Ribosomal RNA small subunit methyltransferase A"/>
    <property type="match status" value="1"/>
</dbReference>
<dbReference type="GO" id="GO:0052910">
    <property type="term" value="F:23S rRNA (adenine(2085)-N(6))-dimethyltransferase activity"/>
    <property type="evidence" value="ECO:0007669"/>
    <property type="project" value="UniProtKB-EC"/>
</dbReference>
<proteinExistence type="inferred from homology"/>
<feature type="binding site" evidence="8 9">
    <location>
        <position position="79"/>
    </location>
    <ligand>
        <name>S-adenosyl-L-methionine</name>
        <dbReference type="ChEBI" id="CHEBI:59789"/>
    </ligand>
</feature>
<dbReference type="InterPro" id="IPR020598">
    <property type="entry name" value="rRNA_Ade_methylase_Trfase_N"/>
</dbReference>
<dbReference type="Gene3D" id="3.40.50.150">
    <property type="entry name" value="Vaccinia Virus protein VP39"/>
    <property type="match status" value="1"/>
</dbReference>
<comment type="catalytic activity">
    <reaction evidence="8">
        <text>adenosine(1518)/adenosine(1519) in 16S rRNA + 4 S-adenosyl-L-methionine = N(6)-dimethyladenosine(1518)/N(6)-dimethyladenosine(1519) in 16S rRNA + 4 S-adenosyl-L-homocysteine + 4 H(+)</text>
        <dbReference type="Rhea" id="RHEA:19609"/>
        <dbReference type="Rhea" id="RHEA-COMP:10232"/>
        <dbReference type="Rhea" id="RHEA-COMP:10233"/>
        <dbReference type="ChEBI" id="CHEBI:15378"/>
        <dbReference type="ChEBI" id="CHEBI:57856"/>
        <dbReference type="ChEBI" id="CHEBI:59789"/>
        <dbReference type="ChEBI" id="CHEBI:74411"/>
        <dbReference type="ChEBI" id="CHEBI:74493"/>
        <dbReference type="EC" id="2.1.1.182"/>
    </reaction>
</comment>
<comment type="catalytic activity">
    <reaction evidence="7">
        <text>adenosine(2085) in 23S rRNA + 2 S-adenosyl-L-methionine = N(6)-dimethyladenosine(2085) in 23S rRNA + 2 S-adenosyl-L-homocysteine + 2 H(+)</text>
        <dbReference type="Rhea" id="RHEA:42784"/>
        <dbReference type="Rhea" id="RHEA-COMP:10237"/>
        <dbReference type="Rhea" id="RHEA-COMP:10238"/>
        <dbReference type="ChEBI" id="CHEBI:15378"/>
        <dbReference type="ChEBI" id="CHEBI:57856"/>
        <dbReference type="ChEBI" id="CHEBI:59789"/>
        <dbReference type="ChEBI" id="CHEBI:74411"/>
        <dbReference type="ChEBI" id="CHEBI:74493"/>
        <dbReference type="EC" id="2.1.1.184"/>
    </reaction>
</comment>
<evidence type="ECO:0000256" key="9">
    <source>
        <dbReference type="PROSITE-ProRule" id="PRU01026"/>
    </source>
</evidence>